<dbReference type="GO" id="GO:0006865">
    <property type="term" value="P:amino acid transport"/>
    <property type="evidence" value="ECO:0007669"/>
    <property type="project" value="UniProtKB-KW"/>
</dbReference>
<dbReference type="STRING" id="123899.SAMEA3906487_01528"/>
<evidence type="ECO:0000259" key="13">
    <source>
        <dbReference type="PROSITE" id="PS50928"/>
    </source>
</evidence>
<dbReference type="InterPro" id="IPR000515">
    <property type="entry name" value="MetI-like"/>
</dbReference>
<evidence type="ECO:0000313" key="14">
    <source>
        <dbReference type="EMBL" id="SAI68802.1"/>
    </source>
</evidence>
<dbReference type="InterPro" id="IPR043429">
    <property type="entry name" value="ArtM/GltK/GlnP/TcyL/YhdX-like"/>
</dbReference>
<evidence type="ECO:0000256" key="6">
    <source>
        <dbReference type="ARBA" id="ARBA00022970"/>
    </source>
</evidence>
<keyword evidence="4" id="KW-1003">Cell membrane</keyword>
<dbReference type="CDD" id="cd06261">
    <property type="entry name" value="TM_PBP2"/>
    <property type="match status" value="1"/>
</dbReference>
<dbReference type="PROSITE" id="PS50928">
    <property type="entry name" value="ABC_TM1"/>
    <property type="match status" value="1"/>
</dbReference>
<reference evidence="14 15" key="1">
    <citation type="submission" date="2016-04" db="EMBL/GenBank/DDBJ databases">
        <authorList>
            <consortium name="Pathogen Informatics"/>
        </authorList>
    </citation>
    <scope>NUCLEOTIDE SEQUENCE [LARGE SCALE GENOMIC DNA]</scope>
    <source>
        <strain evidence="14 15">H044680328</strain>
    </source>
</reference>
<comment type="function">
    <text evidence="9">Part of the ABC transporter complex GltIJKL involved in glutamate and aspartate uptake. Probably responsible for the translocation of the substrate across the membrane.</text>
</comment>
<dbReference type="GO" id="GO:0043190">
    <property type="term" value="C:ATP-binding cassette (ABC) transporter complex"/>
    <property type="evidence" value="ECO:0007669"/>
    <property type="project" value="InterPro"/>
</dbReference>
<dbReference type="Proteomes" id="UP000076825">
    <property type="component" value="Chromosome 1"/>
</dbReference>
<dbReference type="InterPro" id="IPR010065">
    <property type="entry name" value="AA_ABC_transptr_permease_3TM"/>
</dbReference>
<dbReference type="InterPro" id="IPR035906">
    <property type="entry name" value="MetI-like_sf"/>
</dbReference>
<gene>
    <name evidence="14" type="primary">gltK</name>
    <name evidence="14" type="ORF">SAMEA3906487_01528</name>
</gene>
<comment type="similarity">
    <text evidence="2">Belongs to the binding-protein-dependent transport system permease family. HisMQ subfamily.</text>
</comment>
<keyword evidence="3 12" id="KW-0813">Transport</keyword>
<dbReference type="NCBIfam" id="TIGR01726">
    <property type="entry name" value="HEQRo_perm_3TM"/>
    <property type="match status" value="1"/>
</dbReference>
<evidence type="ECO:0000256" key="7">
    <source>
        <dbReference type="ARBA" id="ARBA00022989"/>
    </source>
</evidence>
<evidence type="ECO:0000256" key="5">
    <source>
        <dbReference type="ARBA" id="ARBA00022692"/>
    </source>
</evidence>
<dbReference type="OrthoDB" id="9771188at2"/>
<feature type="transmembrane region" description="Helical" evidence="12">
    <location>
        <begin position="197"/>
        <end position="215"/>
    </location>
</feature>
<dbReference type="PANTHER" id="PTHR30614">
    <property type="entry name" value="MEMBRANE COMPONENT OF AMINO ACID ABC TRANSPORTER"/>
    <property type="match status" value="1"/>
</dbReference>
<evidence type="ECO:0000256" key="2">
    <source>
        <dbReference type="ARBA" id="ARBA00010072"/>
    </source>
</evidence>
<comment type="subcellular location">
    <subcellularLocation>
        <location evidence="1">Cell inner membrane</location>
        <topology evidence="1">Multi-pass membrane protein</topology>
    </subcellularLocation>
    <subcellularLocation>
        <location evidence="12">Cell membrane</location>
        <topology evidence="12">Multi-pass membrane protein</topology>
    </subcellularLocation>
</comment>
<keyword evidence="8 12" id="KW-0472">Membrane</keyword>
<evidence type="ECO:0000256" key="12">
    <source>
        <dbReference type="RuleBase" id="RU363032"/>
    </source>
</evidence>
<dbReference type="RefSeq" id="WP_025513853.1">
    <property type="nucleotide sequence ID" value="NZ_CP016340.1"/>
</dbReference>
<keyword evidence="7 12" id="KW-1133">Transmembrane helix</keyword>
<keyword evidence="15" id="KW-1185">Reference proteome</keyword>
<feature type="transmembrane region" description="Helical" evidence="12">
    <location>
        <begin position="94"/>
        <end position="114"/>
    </location>
</feature>
<dbReference type="Gene3D" id="1.10.3720.10">
    <property type="entry name" value="MetI-like"/>
    <property type="match status" value="1"/>
</dbReference>
<evidence type="ECO:0000313" key="15">
    <source>
        <dbReference type="Proteomes" id="UP000076825"/>
    </source>
</evidence>
<comment type="subunit">
    <text evidence="10">The complex is composed of two ATP-binding proteins (GltL), two transmembrane proteins (GltJ and GltK) and a solute-binding protein (GltI).</text>
</comment>
<evidence type="ECO:0000256" key="1">
    <source>
        <dbReference type="ARBA" id="ARBA00004429"/>
    </source>
</evidence>
<evidence type="ECO:0000256" key="9">
    <source>
        <dbReference type="ARBA" id="ARBA00060298"/>
    </source>
</evidence>
<evidence type="ECO:0000256" key="4">
    <source>
        <dbReference type="ARBA" id="ARBA00022475"/>
    </source>
</evidence>
<proteinExistence type="inferred from homology"/>
<feature type="transmembrane region" description="Helical" evidence="12">
    <location>
        <begin position="69"/>
        <end position="88"/>
    </location>
</feature>
<sequence length="227" mass="24808">MSGFDYQAVIDALPYLLFTGLKFSLLLTASSAVGGMALGALLAVARLYGSRWVAWPATIYVNLFRSLPLVLVIFLIYFILPYLLQWVMQAERPIVLGAMGSAFVTFILFEAAYFSEIIRAGIGSVGHGQYAAACALGLTHAQALRKVVLPQALRNMLPVLLTQIIVIFQETALVYVLSLPDFLGAATKIAQRDNRLVEMYVVVALVFFVISFTASRGVRVLRARLGA</sequence>
<organism evidence="14 15">
    <name type="scientific">Bordetella trematum</name>
    <dbReference type="NCBI Taxonomy" id="123899"/>
    <lineage>
        <taxon>Bacteria</taxon>
        <taxon>Pseudomonadati</taxon>
        <taxon>Pseudomonadota</taxon>
        <taxon>Betaproteobacteria</taxon>
        <taxon>Burkholderiales</taxon>
        <taxon>Alcaligenaceae</taxon>
        <taxon>Bordetella</taxon>
    </lineage>
</organism>
<dbReference type="FunFam" id="1.10.3720.10:FF:000006">
    <property type="entry name" value="Glutamate/aspartate ABC transporter, permease protein GltK"/>
    <property type="match status" value="1"/>
</dbReference>
<dbReference type="eggNOG" id="COG0765">
    <property type="taxonomic scope" value="Bacteria"/>
</dbReference>
<dbReference type="PATRIC" id="fig|123899.6.peg.1507"/>
<evidence type="ECO:0000256" key="11">
    <source>
        <dbReference type="ARBA" id="ARBA00073645"/>
    </source>
</evidence>
<dbReference type="EMBL" id="LT546645">
    <property type="protein sequence ID" value="SAI68802.1"/>
    <property type="molecule type" value="Genomic_DNA"/>
</dbReference>
<dbReference type="PANTHER" id="PTHR30614:SF1">
    <property type="entry name" value="GLUTAMATE_ASPARTATE IMPORT PERMEASE PROTEIN GLTK"/>
    <property type="match status" value="1"/>
</dbReference>
<dbReference type="AlphaFoldDB" id="A0A157RCI3"/>
<feature type="domain" description="ABC transmembrane type-1" evidence="13">
    <location>
        <begin position="21"/>
        <end position="214"/>
    </location>
</feature>
<dbReference type="Pfam" id="PF00528">
    <property type="entry name" value="BPD_transp_1"/>
    <property type="match status" value="1"/>
</dbReference>
<feature type="transmembrane region" description="Helical" evidence="12">
    <location>
        <begin position="23"/>
        <end position="48"/>
    </location>
</feature>
<feature type="transmembrane region" description="Helical" evidence="12">
    <location>
        <begin position="155"/>
        <end position="177"/>
    </location>
</feature>
<protein>
    <recommendedName>
        <fullName evidence="11">Glutamate/aspartate import permease protein GltK</fullName>
    </recommendedName>
</protein>
<evidence type="ECO:0000256" key="10">
    <source>
        <dbReference type="ARBA" id="ARBA00062718"/>
    </source>
</evidence>
<evidence type="ECO:0000256" key="8">
    <source>
        <dbReference type="ARBA" id="ARBA00023136"/>
    </source>
</evidence>
<name>A0A157RCI3_9BORD</name>
<evidence type="ECO:0000256" key="3">
    <source>
        <dbReference type="ARBA" id="ARBA00022448"/>
    </source>
</evidence>
<accession>A0A157RCI3</accession>
<keyword evidence="6" id="KW-0029">Amino-acid transport</keyword>
<dbReference type="GO" id="GO:0022857">
    <property type="term" value="F:transmembrane transporter activity"/>
    <property type="evidence" value="ECO:0007669"/>
    <property type="project" value="InterPro"/>
</dbReference>
<dbReference type="SUPFAM" id="SSF161098">
    <property type="entry name" value="MetI-like"/>
    <property type="match status" value="1"/>
</dbReference>
<dbReference type="GeneID" id="56591182"/>
<keyword evidence="5 12" id="KW-0812">Transmembrane</keyword>
<dbReference type="KEGG" id="btrm:SAMEA390648701528"/>